<protein>
    <submittedName>
        <fullName evidence="2">Macaca fascicularis brain cDNA clone: QbsB-10144, similar to human kinesin family member 5A (KIF5A), mRNA, RefSeq: NM_004984.2</fullName>
    </submittedName>
</protein>
<sequence length="66" mass="7662">MSIALGATASSSSTSSRRTWKRSRSSVGSCIWWTWQGVRRSARLEQREPCWMRQRISTSHCQLWAM</sequence>
<dbReference type="AlphaFoldDB" id="I7GK87"/>
<accession>I7GK87</accession>
<evidence type="ECO:0000256" key="1">
    <source>
        <dbReference type="SAM" id="MobiDB-lite"/>
    </source>
</evidence>
<proteinExistence type="evidence at transcript level"/>
<evidence type="ECO:0000313" key="2">
    <source>
        <dbReference type="EMBL" id="BAE87151.1"/>
    </source>
</evidence>
<dbReference type="EMBL" id="AB170088">
    <property type="protein sequence ID" value="BAE87151.1"/>
    <property type="molecule type" value="mRNA"/>
</dbReference>
<name>I7GK87_MACFA</name>
<reference evidence="2" key="1">
    <citation type="journal article" date="2007" name="PLoS Biol.">
        <title>Rate of evolution in brain-expressed genes in humans and other primates.</title>
        <authorList>
            <person name="Wang H.-Y."/>
            <person name="Chien H.-C."/>
            <person name="Osada N."/>
            <person name="Hashimoto K."/>
            <person name="Sugano S."/>
            <person name="Gojobori T."/>
            <person name="Chou C.-K."/>
            <person name="Tsai S.-F."/>
            <person name="Wu C.-I."/>
            <person name="Shen C.-K.J."/>
        </authorList>
    </citation>
    <scope>NUCLEOTIDE SEQUENCE</scope>
</reference>
<organism evidence="2">
    <name type="scientific">Macaca fascicularis</name>
    <name type="common">Crab-eating macaque</name>
    <name type="synonym">Cynomolgus monkey</name>
    <dbReference type="NCBI Taxonomy" id="9541"/>
    <lineage>
        <taxon>Eukaryota</taxon>
        <taxon>Metazoa</taxon>
        <taxon>Chordata</taxon>
        <taxon>Craniata</taxon>
        <taxon>Vertebrata</taxon>
        <taxon>Euteleostomi</taxon>
        <taxon>Mammalia</taxon>
        <taxon>Eutheria</taxon>
        <taxon>Euarchontoglires</taxon>
        <taxon>Primates</taxon>
        <taxon>Haplorrhini</taxon>
        <taxon>Catarrhini</taxon>
        <taxon>Cercopithecidae</taxon>
        <taxon>Cercopithecinae</taxon>
        <taxon>Macaca</taxon>
    </lineage>
</organism>
<feature type="region of interest" description="Disordered" evidence="1">
    <location>
        <begin position="1"/>
        <end position="26"/>
    </location>
</feature>